<sequence>MQTHVYANDQEIACKAAGSDGVSPQAFPDPCWSPPGPPAGPIVIPYPNTCFADSITNGTSTVFVCGKEVAIEDQSYFSTSTGNEPATRAFRKGVATGVITGKAYFTQWSFDVVFEGFGVPRNDDLVSHNHGSQPGNTPLFPYISRSFFSSFPCKKEEAAIKRACAPESEHSESKKEIKSKSSLARLLRSKRRPDGKKEHWTKEHCDGLEMSVGKKVDAKKYIEDMKHAVSEIPKELKVLDAMKAELEDMVKHAAMRAGGKWALKAGAKQLGGSAVPLAGNIAMGLWSIYDAGTSIADVYEIRKVAAETLVKLDILRSRLPEINALRERFANFDNLSAKEQEKELTKLAADAQDTLATLNDCVRARKCNLVPYTSETQAPPNKNIRTEPATGDKGGCCEGQTGHHLLPEKSLEGTCPKYNHGTAPTVCVEGVSQNHGSHQRAHVALAREHEALNRAGRVDANSTMSMSDAIDAGTRSHQRAFSLSRCSQKCIRTQLANYYNAICSTSARPIMLDAQAKPVASEDGPD</sequence>
<dbReference type="AlphaFoldDB" id="A0A4P6L4M1"/>
<proteinExistence type="predicted"/>
<dbReference type="KEGG" id="plue:EWM63_29190"/>
<feature type="compositionally biased region" description="Basic and acidic residues" evidence="1">
    <location>
        <begin position="167"/>
        <end position="179"/>
    </location>
</feature>
<organism evidence="3 4">
    <name type="scientific">Pseudoduganella lutea</name>
    <dbReference type="NCBI Taxonomy" id="321985"/>
    <lineage>
        <taxon>Bacteria</taxon>
        <taxon>Pseudomonadati</taxon>
        <taxon>Pseudomonadota</taxon>
        <taxon>Betaproteobacteria</taxon>
        <taxon>Burkholderiales</taxon>
        <taxon>Oxalobacteraceae</taxon>
        <taxon>Telluria group</taxon>
        <taxon>Pseudoduganella</taxon>
    </lineage>
</organism>
<dbReference type="InterPro" id="IPR028917">
    <property type="entry name" value="Tox-GHH2_domain"/>
</dbReference>
<evidence type="ECO:0000256" key="1">
    <source>
        <dbReference type="SAM" id="MobiDB-lite"/>
    </source>
</evidence>
<feature type="region of interest" description="Disordered" evidence="1">
    <location>
        <begin position="163"/>
        <end position="202"/>
    </location>
</feature>
<dbReference type="EMBL" id="CP035913">
    <property type="protein sequence ID" value="QBE66539.1"/>
    <property type="molecule type" value="Genomic_DNA"/>
</dbReference>
<protein>
    <submittedName>
        <fullName evidence="3">DUF4150 domain-containing protein</fullName>
    </submittedName>
</protein>
<accession>A0A4P6L4M1</accession>
<dbReference type="OrthoDB" id="272411at2"/>
<feature type="domain" description="Tox-GHH2" evidence="2">
    <location>
        <begin position="399"/>
        <end position="498"/>
    </location>
</feature>
<evidence type="ECO:0000313" key="4">
    <source>
        <dbReference type="Proteomes" id="UP000290637"/>
    </source>
</evidence>
<dbReference type="Pfam" id="PF15635">
    <property type="entry name" value="Tox-GHH2"/>
    <property type="match status" value="1"/>
</dbReference>
<name>A0A4P6L4M1_9BURK</name>
<dbReference type="Pfam" id="PF13665">
    <property type="entry name" value="Tox-PAAR-like"/>
    <property type="match status" value="1"/>
</dbReference>
<reference evidence="3 4" key="1">
    <citation type="submission" date="2019-02" db="EMBL/GenBank/DDBJ databases">
        <title>Draft Genome Sequences of Six Type Strains of the Genus Massilia.</title>
        <authorList>
            <person name="Miess H."/>
            <person name="Frediansyhah A."/>
            <person name="Gross H."/>
        </authorList>
    </citation>
    <scope>NUCLEOTIDE SEQUENCE [LARGE SCALE GENOMIC DNA]</scope>
    <source>
        <strain evidence="3 4">DSM 17473</strain>
    </source>
</reference>
<dbReference type="RefSeq" id="WP_130189646.1">
    <property type="nucleotide sequence ID" value="NZ_CP035913.1"/>
</dbReference>
<evidence type="ECO:0000313" key="3">
    <source>
        <dbReference type="EMBL" id="QBE66539.1"/>
    </source>
</evidence>
<dbReference type="Proteomes" id="UP000290637">
    <property type="component" value="Chromosome"/>
</dbReference>
<keyword evidence="4" id="KW-1185">Reference proteome</keyword>
<gene>
    <name evidence="3" type="ORF">EWM63_29190</name>
</gene>
<evidence type="ECO:0000259" key="2">
    <source>
        <dbReference type="Pfam" id="PF15635"/>
    </source>
</evidence>